<sequence>MQRIKTIPQICLLLFCLAGFAQQKVKVHLIATYHMGGTTDALKVDGTKDNILGPERQKQINALLDILQKKDVEKIYVENTPDKQKFWDSIYTAYYTKKPVALRNEIFQIGIKLAQRLNIRNGVKCIDWAYDESAKAGDRQFTQYAIKMNRLCDSLGIGDNDFTVYDNIVLKQLSAFNDNIPSQDLTAVFRKLNSKDYLNKLFYANITTYLDKNAEGTGAFFTQYNMMRNVNIYSNIMRDILTDRPQSVLVLYGAGHIKALKDMFQAHPLIEVVEFEDYFKE</sequence>
<dbReference type="EMBL" id="CP029186">
    <property type="protein sequence ID" value="AWH83976.1"/>
    <property type="molecule type" value="Genomic_DNA"/>
</dbReference>
<dbReference type="Pfam" id="PF18950">
    <property type="entry name" value="DUF5694"/>
    <property type="match status" value="1"/>
</dbReference>
<dbReference type="KEGG" id="falb:HYN59_02105"/>
<keyword evidence="3" id="KW-1185">Reference proteome</keyword>
<dbReference type="RefSeq" id="WP_108776686.1">
    <property type="nucleotide sequence ID" value="NZ_CP029186.1"/>
</dbReference>
<evidence type="ECO:0000256" key="1">
    <source>
        <dbReference type="SAM" id="SignalP"/>
    </source>
</evidence>
<protein>
    <recommendedName>
        <fullName evidence="4">TraB/GumN family protein</fullName>
    </recommendedName>
</protein>
<dbReference type="AlphaFoldDB" id="A0A2S1QUD6"/>
<gene>
    <name evidence="2" type="ORF">HYN59_02105</name>
</gene>
<dbReference type="InterPro" id="IPR043749">
    <property type="entry name" value="DUF5694"/>
</dbReference>
<evidence type="ECO:0000313" key="2">
    <source>
        <dbReference type="EMBL" id="AWH83976.1"/>
    </source>
</evidence>
<feature type="signal peptide" evidence="1">
    <location>
        <begin position="1"/>
        <end position="21"/>
    </location>
</feature>
<evidence type="ECO:0000313" key="3">
    <source>
        <dbReference type="Proteomes" id="UP000244929"/>
    </source>
</evidence>
<organism evidence="2 3">
    <name type="scientific">Flavobacterium album</name>
    <dbReference type="NCBI Taxonomy" id="2175091"/>
    <lineage>
        <taxon>Bacteria</taxon>
        <taxon>Pseudomonadati</taxon>
        <taxon>Bacteroidota</taxon>
        <taxon>Flavobacteriia</taxon>
        <taxon>Flavobacteriales</taxon>
        <taxon>Flavobacteriaceae</taxon>
        <taxon>Flavobacterium</taxon>
    </lineage>
</organism>
<accession>A0A2S1QUD6</accession>
<name>A0A2S1QUD6_9FLAO</name>
<feature type="chain" id="PRO_5015751478" description="TraB/GumN family protein" evidence="1">
    <location>
        <begin position="22"/>
        <end position="281"/>
    </location>
</feature>
<dbReference type="OrthoDB" id="7055505at2"/>
<evidence type="ECO:0008006" key="4">
    <source>
        <dbReference type="Google" id="ProtNLM"/>
    </source>
</evidence>
<proteinExistence type="predicted"/>
<keyword evidence="1" id="KW-0732">Signal</keyword>
<reference evidence="2 3" key="1">
    <citation type="submission" date="2018-04" db="EMBL/GenBank/DDBJ databases">
        <title>Genome sequencing of Flavobacterium sp. HYN0059.</title>
        <authorList>
            <person name="Yi H."/>
            <person name="Baek C."/>
        </authorList>
    </citation>
    <scope>NUCLEOTIDE SEQUENCE [LARGE SCALE GENOMIC DNA]</scope>
    <source>
        <strain evidence="2 3">HYN0059</strain>
    </source>
</reference>
<dbReference type="Proteomes" id="UP000244929">
    <property type="component" value="Chromosome"/>
</dbReference>